<proteinExistence type="inferred from homology"/>
<dbReference type="GO" id="GO:0005886">
    <property type="term" value="C:plasma membrane"/>
    <property type="evidence" value="ECO:0007669"/>
    <property type="project" value="UniProtKB-SubCell"/>
</dbReference>
<dbReference type="RefSeq" id="WP_129046821.1">
    <property type="nucleotide sequence ID" value="NZ_SDHX01000001.1"/>
</dbReference>
<feature type="transmembrane region" description="Helical" evidence="10">
    <location>
        <begin position="427"/>
        <end position="450"/>
    </location>
</feature>
<accession>A0A4Q1C9A4</accession>
<comment type="pathway">
    <text evidence="2 10">Protein modification; protein glycosylation.</text>
</comment>
<evidence type="ECO:0000256" key="7">
    <source>
        <dbReference type="ARBA" id="ARBA00022989"/>
    </source>
</evidence>
<feature type="domain" description="ArnT-like N-terminal" evidence="11">
    <location>
        <begin position="19"/>
        <end position="257"/>
    </location>
</feature>
<name>A0A4Q1C9A4_9BACT</name>
<feature type="transmembrane region" description="Helical" evidence="10">
    <location>
        <begin position="241"/>
        <end position="260"/>
    </location>
</feature>
<dbReference type="OrthoDB" id="9776737at2"/>
<keyword evidence="14" id="KW-1185">Reference proteome</keyword>
<evidence type="ECO:0000256" key="3">
    <source>
        <dbReference type="ARBA" id="ARBA00007222"/>
    </source>
</evidence>
<evidence type="ECO:0000256" key="2">
    <source>
        <dbReference type="ARBA" id="ARBA00004922"/>
    </source>
</evidence>
<evidence type="ECO:0000256" key="8">
    <source>
        <dbReference type="ARBA" id="ARBA00023136"/>
    </source>
</evidence>
<feature type="transmembrane region" description="Helical" evidence="10">
    <location>
        <begin position="102"/>
        <end position="119"/>
    </location>
</feature>
<evidence type="ECO:0000256" key="4">
    <source>
        <dbReference type="ARBA" id="ARBA00022676"/>
    </source>
</evidence>
<evidence type="ECO:0000259" key="12">
    <source>
        <dbReference type="Pfam" id="PF16192"/>
    </source>
</evidence>
<protein>
    <recommendedName>
        <fullName evidence="9 10">Polyprenol-phosphate-mannose--protein mannosyltransferase</fullName>
        <ecNumber evidence="10">2.4.1.-</ecNumber>
    </recommendedName>
</protein>
<keyword evidence="6 10" id="KW-0812">Transmembrane</keyword>
<feature type="transmembrane region" description="Helical" evidence="10">
    <location>
        <begin position="126"/>
        <end position="143"/>
    </location>
</feature>
<gene>
    <name evidence="13" type="ORF">ESB00_06035</name>
</gene>
<keyword evidence="10" id="KW-1003">Cell membrane</keyword>
<keyword evidence="5 10" id="KW-0808">Transferase</keyword>
<evidence type="ECO:0000256" key="5">
    <source>
        <dbReference type="ARBA" id="ARBA00022679"/>
    </source>
</evidence>
<evidence type="ECO:0000313" key="13">
    <source>
        <dbReference type="EMBL" id="RXK55456.1"/>
    </source>
</evidence>
<feature type="transmembrane region" description="Helical" evidence="10">
    <location>
        <begin position="149"/>
        <end position="166"/>
    </location>
</feature>
<dbReference type="Pfam" id="PF02366">
    <property type="entry name" value="PMT"/>
    <property type="match status" value="1"/>
</dbReference>
<dbReference type="GO" id="GO:0012505">
    <property type="term" value="C:endomembrane system"/>
    <property type="evidence" value="ECO:0007669"/>
    <property type="project" value="UniProtKB-SubCell"/>
</dbReference>
<dbReference type="GO" id="GO:0004169">
    <property type="term" value="F:dolichyl-phosphate-mannose-protein mannosyltransferase activity"/>
    <property type="evidence" value="ECO:0007669"/>
    <property type="project" value="UniProtKB-UniRule"/>
</dbReference>
<feature type="transmembrane region" description="Helical" evidence="10">
    <location>
        <begin position="178"/>
        <end position="195"/>
    </location>
</feature>
<dbReference type="InterPro" id="IPR003342">
    <property type="entry name" value="ArnT-like_N"/>
</dbReference>
<dbReference type="AlphaFoldDB" id="A0A4Q1C9A4"/>
<feature type="transmembrane region" description="Helical" evidence="10">
    <location>
        <begin position="337"/>
        <end position="358"/>
    </location>
</feature>
<dbReference type="InterPro" id="IPR032421">
    <property type="entry name" value="PMT_4TMC"/>
</dbReference>
<sequence>MSSNSIRWDRGFRIGLWAVVLMGGILRTHDIGTIQTAVFDEVHFARYGYDYLVGTQFLHVHPPLYNYLSAISIWLYYHLPWLDLPAVCALGFEQIDVLSYRWINALAGTGLILLVGMFARQLTGQRIVALLAAFFVAVDGSLVVDSRFALNNIFLPVFGFLAYWCVGRSLQNPERASAWLLAAGVALGCVISIKWNGLGYMLALSVLLVGLKLIQVTEGLRPARLGAAPTQASPHLPVRPLMLWFCLLVVPLVIYCFLWIPDREFNNQYGFFGIHGQILDYHSSAAAVGEHPYCSKWYLWPLMERPISYYFKVREAVADDGQTVRYFSGVHLFGNPVLYWLSLVSILTMSGQWVCQAVGWFRTGKYSPSWLVTSVILLGYGSNLMPWALVNRCLFLYHYQSASVFAFLALAWYCGHAWIDRRWWLKLPGILAVGAVFAALIYWLPLIFGIELPAGQYYRLMWFNRWI</sequence>
<dbReference type="EMBL" id="SDHX01000001">
    <property type="protein sequence ID" value="RXK55456.1"/>
    <property type="molecule type" value="Genomic_DNA"/>
</dbReference>
<comment type="caution">
    <text evidence="13">The sequence shown here is derived from an EMBL/GenBank/DDBJ whole genome shotgun (WGS) entry which is preliminary data.</text>
</comment>
<evidence type="ECO:0000256" key="6">
    <source>
        <dbReference type="ARBA" id="ARBA00022692"/>
    </source>
</evidence>
<dbReference type="UniPathway" id="UPA00378"/>
<evidence type="ECO:0000259" key="11">
    <source>
        <dbReference type="Pfam" id="PF02366"/>
    </source>
</evidence>
<dbReference type="EC" id="2.4.1.-" evidence="10"/>
<reference evidence="13 14" key="1">
    <citation type="submission" date="2019-01" db="EMBL/GenBank/DDBJ databases">
        <title>Lacunisphaera sp. strain TWA-58.</title>
        <authorList>
            <person name="Chen W.-M."/>
        </authorList>
    </citation>
    <scope>NUCLEOTIDE SEQUENCE [LARGE SCALE GENOMIC DNA]</scope>
    <source>
        <strain evidence="13 14">TWA-58</strain>
    </source>
</reference>
<dbReference type="Pfam" id="PF16192">
    <property type="entry name" value="PMT_4TMC"/>
    <property type="match status" value="1"/>
</dbReference>
<dbReference type="InterPro" id="IPR027005">
    <property type="entry name" value="PMT-like"/>
</dbReference>
<dbReference type="Proteomes" id="UP000290218">
    <property type="component" value="Unassembled WGS sequence"/>
</dbReference>
<feature type="transmembrane region" description="Helical" evidence="10">
    <location>
        <begin position="64"/>
        <end position="82"/>
    </location>
</feature>
<keyword evidence="8 10" id="KW-0472">Membrane</keyword>
<dbReference type="PANTHER" id="PTHR10050">
    <property type="entry name" value="DOLICHYL-PHOSPHATE-MANNOSE--PROTEIN MANNOSYLTRANSFERASE"/>
    <property type="match status" value="1"/>
</dbReference>
<evidence type="ECO:0000313" key="14">
    <source>
        <dbReference type="Proteomes" id="UP000290218"/>
    </source>
</evidence>
<comment type="subcellular location">
    <subcellularLocation>
        <location evidence="10">Cell membrane</location>
    </subcellularLocation>
    <subcellularLocation>
        <location evidence="1">Endomembrane system</location>
        <topology evidence="1">Multi-pass membrane protein</topology>
    </subcellularLocation>
</comment>
<comment type="function">
    <text evidence="10">Protein O-mannosyltransferase that catalyzes the transfer of a single mannose residue from a polyprenol phospho-mannosyl lipidic donor to the hydroxyl group of selected serine and threonine residues in acceptor proteins.</text>
</comment>
<feature type="domain" description="Protein O-mannosyl-transferase C-terminal four TM" evidence="12">
    <location>
        <begin position="271"/>
        <end position="466"/>
    </location>
</feature>
<evidence type="ECO:0000256" key="10">
    <source>
        <dbReference type="RuleBase" id="RU367007"/>
    </source>
</evidence>
<feature type="transmembrane region" description="Helical" evidence="10">
    <location>
        <begin position="396"/>
        <end position="415"/>
    </location>
</feature>
<feature type="transmembrane region" description="Helical" evidence="10">
    <location>
        <begin position="370"/>
        <end position="390"/>
    </location>
</feature>
<keyword evidence="4 10" id="KW-0328">Glycosyltransferase</keyword>
<keyword evidence="7 10" id="KW-1133">Transmembrane helix</keyword>
<evidence type="ECO:0000256" key="9">
    <source>
        <dbReference type="ARBA" id="ARBA00093617"/>
    </source>
</evidence>
<dbReference type="PANTHER" id="PTHR10050:SF46">
    <property type="entry name" value="PROTEIN O-MANNOSYL-TRANSFERASE 2"/>
    <property type="match status" value="1"/>
</dbReference>
<evidence type="ECO:0000256" key="1">
    <source>
        <dbReference type="ARBA" id="ARBA00004127"/>
    </source>
</evidence>
<comment type="similarity">
    <text evidence="3 10">Belongs to the glycosyltransferase 39 family.</text>
</comment>
<organism evidence="13 14">
    <name type="scientific">Oleiharenicola lentus</name>
    <dbReference type="NCBI Taxonomy" id="2508720"/>
    <lineage>
        <taxon>Bacteria</taxon>
        <taxon>Pseudomonadati</taxon>
        <taxon>Verrucomicrobiota</taxon>
        <taxon>Opitutia</taxon>
        <taxon>Opitutales</taxon>
        <taxon>Opitutaceae</taxon>
        <taxon>Oleiharenicola</taxon>
    </lineage>
</organism>